<evidence type="ECO:0000259" key="1">
    <source>
        <dbReference type="Pfam" id="PF12680"/>
    </source>
</evidence>
<protein>
    <submittedName>
        <fullName evidence="2">Nuclear transport factor 2 family protein</fullName>
    </submittedName>
</protein>
<evidence type="ECO:0000313" key="2">
    <source>
        <dbReference type="EMBL" id="QZO02133.1"/>
    </source>
</evidence>
<proteinExistence type="predicted"/>
<reference evidence="2" key="1">
    <citation type="submission" date="2021-08" db="EMBL/GenBank/DDBJ databases">
        <authorList>
            <person name="Zhang H."/>
            <person name="Xu M."/>
            <person name="Yu Z."/>
            <person name="Yang L."/>
            <person name="Cai Y."/>
        </authorList>
    </citation>
    <scope>NUCLEOTIDE SEQUENCE</scope>
    <source>
        <strain evidence="2">CHL1</strain>
    </source>
</reference>
<dbReference type="InterPro" id="IPR032710">
    <property type="entry name" value="NTF2-like_dom_sf"/>
</dbReference>
<name>A0A9E6UJL9_9HYPH</name>
<dbReference type="Gene3D" id="3.10.450.50">
    <property type="match status" value="1"/>
</dbReference>
<feature type="domain" description="SnoaL-like" evidence="1">
    <location>
        <begin position="10"/>
        <end position="102"/>
    </location>
</feature>
<dbReference type="SUPFAM" id="SSF54427">
    <property type="entry name" value="NTF2-like"/>
    <property type="match status" value="1"/>
</dbReference>
<organism evidence="2 3">
    <name type="scientific">Chenggangzhangella methanolivorans</name>
    <dbReference type="NCBI Taxonomy" id="1437009"/>
    <lineage>
        <taxon>Bacteria</taxon>
        <taxon>Pseudomonadati</taxon>
        <taxon>Pseudomonadota</taxon>
        <taxon>Alphaproteobacteria</taxon>
        <taxon>Hyphomicrobiales</taxon>
        <taxon>Methylopilaceae</taxon>
        <taxon>Chenggangzhangella</taxon>
    </lineage>
</organism>
<dbReference type="AlphaFoldDB" id="A0A9E6UJL9"/>
<accession>A0A9E6UJL9</accession>
<dbReference type="Pfam" id="PF12680">
    <property type="entry name" value="SnoaL_2"/>
    <property type="match status" value="1"/>
</dbReference>
<evidence type="ECO:0000313" key="3">
    <source>
        <dbReference type="Proteomes" id="UP000825701"/>
    </source>
</evidence>
<dbReference type="RefSeq" id="WP_261405522.1">
    <property type="nucleotide sequence ID" value="NZ_CP081869.1"/>
</dbReference>
<dbReference type="InterPro" id="IPR037401">
    <property type="entry name" value="SnoaL-like"/>
</dbReference>
<sequence length="109" mass="12260">MSMRLPPVIHAYFDAEKSRDAEAASRRFAETAIVRDDGESYVGRDSIQKWMADSIEKHACTVEPFSVADDGSRIIVISHVAGEFPGSPVDLRYFFILENDRIVDLEIVL</sequence>
<dbReference type="EMBL" id="CP081869">
    <property type="protein sequence ID" value="QZO02133.1"/>
    <property type="molecule type" value="Genomic_DNA"/>
</dbReference>
<dbReference type="KEGG" id="cmet:K6K41_13205"/>
<keyword evidence="3" id="KW-1185">Reference proteome</keyword>
<dbReference type="Proteomes" id="UP000825701">
    <property type="component" value="Chromosome"/>
</dbReference>
<gene>
    <name evidence="2" type="ORF">K6K41_13205</name>
</gene>